<keyword evidence="2" id="KW-0547">Nucleotide-binding</keyword>
<keyword evidence="9" id="KW-1185">Reference proteome</keyword>
<dbReference type="Gene3D" id="3.30.200.20">
    <property type="entry name" value="Phosphorylase Kinase, domain 1"/>
    <property type="match status" value="1"/>
</dbReference>
<dbReference type="PANTHER" id="PTHR43289:SF6">
    <property type="entry name" value="SERINE_THREONINE-PROTEIN KINASE NEKL-3"/>
    <property type="match status" value="1"/>
</dbReference>
<dbReference type="Proteomes" id="UP000018680">
    <property type="component" value="Chromosome"/>
</dbReference>
<evidence type="ECO:0000256" key="1">
    <source>
        <dbReference type="ARBA" id="ARBA00022679"/>
    </source>
</evidence>
<dbReference type="KEGG" id="slr:L21SP2_0960"/>
<dbReference type="Pfam" id="PF00069">
    <property type="entry name" value="Pkinase"/>
    <property type="match status" value="1"/>
</dbReference>
<dbReference type="HOGENOM" id="CLU_440669_0_0_12"/>
<keyword evidence="8" id="KW-0723">Serine/threonine-protein kinase</keyword>
<dbReference type="PROSITE" id="PS00108">
    <property type="entry name" value="PROTEIN_KINASE_ST"/>
    <property type="match status" value="1"/>
</dbReference>
<dbReference type="STRING" id="1307761.L21SP2_0960"/>
<dbReference type="PROSITE" id="PS50011">
    <property type="entry name" value="PROTEIN_KINASE_DOM"/>
    <property type="match status" value="1"/>
</dbReference>
<feature type="region of interest" description="Disordered" evidence="5">
    <location>
        <begin position="597"/>
        <end position="620"/>
    </location>
</feature>
<dbReference type="SMART" id="SM00220">
    <property type="entry name" value="S_TKc"/>
    <property type="match status" value="1"/>
</dbReference>
<dbReference type="Gene3D" id="1.10.510.10">
    <property type="entry name" value="Transferase(Phosphotransferase) domain 1"/>
    <property type="match status" value="1"/>
</dbReference>
<keyword evidence="6" id="KW-0472">Membrane</keyword>
<name>V5WFF9_9SPIO</name>
<dbReference type="InterPro" id="IPR008271">
    <property type="entry name" value="Ser/Thr_kinase_AS"/>
</dbReference>
<gene>
    <name evidence="8" type="ORF">L21SP2_0960</name>
</gene>
<dbReference type="InterPro" id="IPR000719">
    <property type="entry name" value="Prot_kinase_dom"/>
</dbReference>
<dbReference type="EMBL" id="CP006939">
    <property type="protein sequence ID" value="AHC14380.1"/>
    <property type="molecule type" value="Genomic_DNA"/>
</dbReference>
<dbReference type="PANTHER" id="PTHR43289">
    <property type="entry name" value="MITOGEN-ACTIVATED PROTEIN KINASE KINASE KINASE 20-RELATED"/>
    <property type="match status" value="1"/>
</dbReference>
<dbReference type="GO" id="GO:0005524">
    <property type="term" value="F:ATP binding"/>
    <property type="evidence" value="ECO:0007669"/>
    <property type="project" value="UniProtKB-KW"/>
</dbReference>
<sequence>MEQTILAERFRLEELIGSGGVSSVYRATDLQEQITVAVKLLHPHLSREPHNRALLKQEIELTSTIDSPAVIQLYEVFEDGDRLFVSMELLEGGDLKDRILDLGPLPFSQALEICTAAARGLDAAHKLGIIHCDIKPHNILFAADGTLRISDFGFARTISGYAADDELGGNSSGLGLTGGAGTPDYAAPELMGSGLPDPRADIYSLGVVLFEMLTGRLPYQSSSPHQTLHRHLNEAVPRLEDNRPGLPEEMQSIIDRAMAKMPGDRFQTAGEFALALEHGRTTQISVQPDIQTCPSCGAGMYREFPLCVRCGYTEARISSQPDAVTTGSRTGTHSDRTSAHILIEGPGEIGERLNLEHRHSLVEYLKRLGSDTKKLEKRIPRLPFFLFRGLEASNADELAASLSHQGIQARVIRSDNPAEISYGRKKILKKFRALYPRMLLVVLGFSGGFYFQIFNYPQFFIPLILGGALVVAPAAVVTGFFQGEAGARSSAGQISGASLARLASRFHQPQARSIIQRITVSLCQLEGMPGMKKQALEFYQGFLDLISQAAELDAQLHTLGKDPSQADLRSRIETTLQRYLDRMLRYSVTIDRYRLAGRTGSEKPSDPEISPTPSGGPVWN</sequence>
<evidence type="ECO:0000256" key="6">
    <source>
        <dbReference type="SAM" id="Phobius"/>
    </source>
</evidence>
<reference evidence="8 9" key="1">
    <citation type="journal article" date="2015" name="Stand. Genomic Sci.">
        <title>Complete genome sequence and description of Salinispira pacifica gen. nov., sp. nov., a novel spirochaete isolated form a hypersaline microbial mat.</title>
        <authorList>
            <person name="Ben Hania W."/>
            <person name="Joseph M."/>
            <person name="Schumann P."/>
            <person name="Bunk B."/>
            <person name="Fiebig A."/>
            <person name="Sproer C."/>
            <person name="Klenk H.P."/>
            <person name="Fardeau M.L."/>
            <person name="Spring S."/>
        </authorList>
    </citation>
    <scope>NUCLEOTIDE SEQUENCE [LARGE SCALE GENOMIC DNA]</scope>
    <source>
        <strain evidence="8 9">L21-RPul-D2</strain>
    </source>
</reference>
<accession>V5WFF9</accession>
<keyword evidence="6" id="KW-0812">Transmembrane</keyword>
<feature type="transmembrane region" description="Helical" evidence="6">
    <location>
        <begin position="459"/>
        <end position="481"/>
    </location>
</feature>
<keyword evidence="1" id="KW-0808">Transferase</keyword>
<evidence type="ECO:0000259" key="7">
    <source>
        <dbReference type="PROSITE" id="PS50011"/>
    </source>
</evidence>
<keyword evidence="3 8" id="KW-0418">Kinase</keyword>
<feature type="domain" description="Protein kinase" evidence="7">
    <location>
        <begin position="10"/>
        <end position="281"/>
    </location>
</feature>
<organism evidence="8 9">
    <name type="scientific">Salinispira pacifica</name>
    <dbReference type="NCBI Taxonomy" id="1307761"/>
    <lineage>
        <taxon>Bacteria</taxon>
        <taxon>Pseudomonadati</taxon>
        <taxon>Spirochaetota</taxon>
        <taxon>Spirochaetia</taxon>
        <taxon>Spirochaetales</taxon>
        <taxon>Spirochaetaceae</taxon>
        <taxon>Salinispira</taxon>
    </lineage>
</organism>
<feature type="transmembrane region" description="Helical" evidence="6">
    <location>
        <begin position="434"/>
        <end position="453"/>
    </location>
</feature>
<keyword evidence="4" id="KW-0067">ATP-binding</keyword>
<evidence type="ECO:0000313" key="9">
    <source>
        <dbReference type="Proteomes" id="UP000018680"/>
    </source>
</evidence>
<protein>
    <submittedName>
        <fullName evidence="8">Serine/threonine protein kinase</fullName>
    </submittedName>
</protein>
<dbReference type="RefSeq" id="WP_024267311.1">
    <property type="nucleotide sequence ID" value="NC_023035.1"/>
</dbReference>
<dbReference type="GO" id="GO:0004674">
    <property type="term" value="F:protein serine/threonine kinase activity"/>
    <property type="evidence" value="ECO:0007669"/>
    <property type="project" value="UniProtKB-KW"/>
</dbReference>
<evidence type="ECO:0000256" key="5">
    <source>
        <dbReference type="SAM" id="MobiDB-lite"/>
    </source>
</evidence>
<dbReference type="SUPFAM" id="SSF56112">
    <property type="entry name" value="Protein kinase-like (PK-like)"/>
    <property type="match status" value="1"/>
</dbReference>
<dbReference type="CDD" id="cd14014">
    <property type="entry name" value="STKc_PknB_like"/>
    <property type="match status" value="1"/>
</dbReference>
<evidence type="ECO:0000313" key="8">
    <source>
        <dbReference type="EMBL" id="AHC14380.1"/>
    </source>
</evidence>
<evidence type="ECO:0000256" key="2">
    <source>
        <dbReference type="ARBA" id="ARBA00022741"/>
    </source>
</evidence>
<evidence type="ECO:0000256" key="4">
    <source>
        <dbReference type="ARBA" id="ARBA00022840"/>
    </source>
</evidence>
<dbReference type="AlphaFoldDB" id="V5WFF9"/>
<dbReference type="InterPro" id="IPR011009">
    <property type="entry name" value="Kinase-like_dom_sf"/>
</dbReference>
<dbReference type="eggNOG" id="COG0515">
    <property type="taxonomic scope" value="Bacteria"/>
</dbReference>
<proteinExistence type="predicted"/>
<evidence type="ECO:0000256" key="3">
    <source>
        <dbReference type="ARBA" id="ARBA00022777"/>
    </source>
</evidence>
<keyword evidence="6" id="KW-1133">Transmembrane helix</keyword>